<dbReference type="InterPro" id="IPR012795">
    <property type="entry name" value="tRNA_Ile_lys_synt_N"/>
</dbReference>
<keyword evidence="5" id="KW-0547">Nucleotide-binding</keyword>
<evidence type="ECO:0000256" key="2">
    <source>
        <dbReference type="ARBA" id="ARBA00022490"/>
    </source>
</evidence>
<dbReference type="InterPro" id="IPR015262">
    <property type="entry name" value="tRNA_Ile_lys_synt_subst-bd"/>
</dbReference>
<comment type="catalytic activity">
    <reaction evidence="7 8">
        <text>cytidine(34) in tRNA(Ile2) + L-lysine + ATP = lysidine(34) in tRNA(Ile2) + AMP + diphosphate + H(+)</text>
        <dbReference type="Rhea" id="RHEA:43744"/>
        <dbReference type="Rhea" id="RHEA-COMP:10625"/>
        <dbReference type="Rhea" id="RHEA-COMP:10670"/>
        <dbReference type="ChEBI" id="CHEBI:15378"/>
        <dbReference type="ChEBI" id="CHEBI:30616"/>
        <dbReference type="ChEBI" id="CHEBI:32551"/>
        <dbReference type="ChEBI" id="CHEBI:33019"/>
        <dbReference type="ChEBI" id="CHEBI:82748"/>
        <dbReference type="ChEBI" id="CHEBI:83665"/>
        <dbReference type="ChEBI" id="CHEBI:456215"/>
        <dbReference type="EC" id="6.3.4.19"/>
    </reaction>
</comment>
<dbReference type="NCBIfam" id="TIGR02432">
    <property type="entry name" value="lysidine_TilS_N"/>
    <property type="match status" value="1"/>
</dbReference>
<comment type="caution">
    <text evidence="10">The sequence shown here is derived from an EMBL/GenBank/DDBJ whole genome shotgun (WGS) entry which is preliminary data.</text>
</comment>
<keyword evidence="3 8" id="KW-0436">Ligase</keyword>
<dbReference type="InterPro" id="IPR012796">
    <property type="entry name" value="Lysidine-tRNA-synth_C"/>
</dbReference>
<dbReference type="HAMAP" id="MF_01161">
    <property type="entry name" value="tRNA_Ile_lys_synt"/>
    <property type="match status" value="1"/>
</dbReference>
<organism evidence="10 11">
    <name type="scientific">Paucilactobacillus hokkaidonensis</name>
    <dbReference type="NCBI Taxonomy" id="1193095"/>
    <lineage>
        <taxon>Bacteria</taxon>
        <taxon>Bacillati</taxon>
        <taxon>Bacillota</taxon>
        <taxon>Bacilli</taxon>
        <taxon>Lactobacillales</taxon>
        <taxon>Lactobacillaceae</taxon>
        <taxon>Paucilactobacillus</taxon>
    </lineage>
</organism>
<evidence type="ECO:0000313" key="10">
    <source>
        <dbReference type="EMBL" id="KRO09725.1"/>
    </source>
</evidence>
<dbReference type="InterPro" id="IPR011063">
    <property type="entry name" value="TilS/TtcA_N"/>
</dbReference>
<gene>
    <name evidence="8" type="primary">tilS</name>
    <name evidence="10" type="ORF">IV59_GL000484</name>
</gene>
<evidence type="ECO:0000256" key="3">
    <source>
        <dbReference type="ARBA" id="ARBA00022598"/>
    </source>
</evidence>
<dbReference type="EMBL" id="JQCH01000013">
    <property type="protein sequence ID" value="KRO09725.1"/>
    <property type="molecule type" value="Genomic_DNA"/>
</dbReference>
<dbReference type="Pfam" id="PF01171">
    <property type="entry name" value="ATP_bind_3"/>
    <property type="match status" value="1"/>
</dbReference>
<protein>
    <recommendedName>
        <fullName evidence="8">tRNA(Ile)-lysidine synthase</fullName>
        <ecNumber evidence="8">6.3.4.19</ecNumber>
    </recommendedName>
    <alternativeName>
        <fullName evidence="8">tRNA(Ile)-2-lysyl-cytidine synthase</fullName>
    </alternativeName>
    <alternativeName>
        <fullName evidence="8">tRNA(Ile)-lysidine synthetase</fullName>
    </alternativeName>
</protein>
<name>A0ABR5Q4V4_9LACO</name>
<dbReference type="Pfam" id="PF09179">
    <property type="entry name" value="TilS"/>
    <property type="match status" value="1"/>
</dbReference>
<comment type="function">
    <text evidence="8">Ligates lysine onto the cytidine present at position 34 of the AUA codon-specific tRNA(Ile) that contains the anticodon CAU, in an ATP-dependent manner. Cytidine is converted to lysidine, thus changing the amino acid specificity of the tRNA from methionine to isoleucine.</text>
</comment>
<evidence type="ECO:0000256" key="4">
    <source>
        <dbReference type="ARBA" id="ARBA00022694"/>
    </source>
</evidence>
<keyword evidence="11" id="KW-1185">Reference proteome</keyword>
<evidence type="ECO:0000313" key="11">
    <source>
        <dbReference type="Proteomes" id="UP000051884"/>
    </source>
</evidence>
<evidence type="ECO:0000256" key="6">
    <source>
        <dbReference type="ARBA" id="ARBA00022840"/>
    </source>
</evidence>
<dbReference type="PANTHER" id="PTHR43033">
    <property type="entry name" value="TRNA(ILE)-LYSIDINE SYNTHASE-RELATED"/>
    <property type="match status" value="1"/>
</dbReference>
<sequence>MVKTAVQAKFERNLAQYRFFNTQETVVLAVSTGIDSMVLLELFLRLPPKRRPKILVAHVNHELRDQSVQEEQFIRSFCDQHHLDLEVTHWAKAKHPASGIEEAARSFRYHFFATLLQQKHARILVTAHQANDQAETMLMKLVRGGQVAQLAGIANQRKFKDGYLIRPLLNVSRTEIAQFAHENKIKWFEDETNTDLSIQRNRFRQGIIPNLQTENPAVVDHLIDYQRQLVELIDFADNQLRGIVKQVNNVKRQLNLDLYQQLEQTTKRLVLSYWLEKVQLVTNLSQAQLGEMEQLLDNRNKPQTRLKLNDQLELIKQYQYAWVVKIGPADISTAIIPATVLKLNHWYSSSVHESIGIFAPNGELDKQKDCQVNIMWLPSKAFPLQLRRWQAGDVIALKNGHHQQVRRVLIDQKLNNAQRQDQLVITDQQGNVIWLVGRKFAWWERPLDYQDKWQQVAFVRRFIRGE</sequence>
<dbReference type="Proteomes" id="UP000051884">
    <property type="component" value="Unassembled WGS sequence"/>
</dbReference>
<keyword evidence="6" id="KW-0067">ATP-binding</keyword>
<comment type="similarity">
    <text evidence="8">Belongs to the tRNA(Ile)-lysidine synthase family.</text>
</comment>
<evidence type="ECO:0000256" key="7">
    <source>
        <dbReference type="ARBA" id="ARBA00048539"/>
    </source>
</evidence>
<evidence type="ECO:0000256" key="1">
    <source>
        <dbReference type="ARBA" id="ARBA00004496"/>
    </source>
</evidence>
<comment type="subcellular location">
    <subcellularLocation>
        <location evidence="1 8">Cytoplasm</location>
    </subcellularLocation>
</comment>
<dbReference type="EC" id="6.3.4.19" evidence="8"/>
<evidence type="ECO:0000259" key="9">
    <source>
        <dbReference type="SMART" id="SM00977"/>
    </source>
</evidence>
<dbReference type="SMART" id="SM00977">
    <property type="entry name" value="TilS_C"/>
    <property type="match status" value="1"/>
</dbReference>
<dbReference type="InterPro" id="IPR014729">
    <property type="entry name" value="Rossmann-like_a/b/a_fold"/>
</dbReference>
<dbReference type="NCBIfam" id="TIGR02433">
    <property type="entry name" value="lysidine_TilS_C"/>
    <property type="match status" value="1"/>
</dbReference>
<dbReference type="Gene3D" id="3.40.50.620">
    <property type="entry name" value="HUPs"/>
    <property type="match status" value="1"/>
</dbReference>
<accession>A0ABR5Q4V4</accession>
<feature type="domain" description="Lysidine-tRNA(Ile) synthetase C-terminal" evidence="9">
    <location>
        <begin position="384"/>
        <end position="458"/>
    </location>
</feature>
<keyword evidence="2 8" id="KW-0963">Cytoplasm</keyword>
<reference evidence="10 11" key="1">
    <citation type="journal article" date="2015" name="Genome Announc.">
        <title>Expanding the biotechnology potential of lactobacilli through comparative genomics of 213 strains and associated genera.</title>
        <authorList>
            <person name="Sun Z."/>
            <person name="Harris H.M."/>
            <person name="McCann A."/>
            <person name="Guo C."/>
            <person name="Argimon S."/>
            <person name="Zhang W."/>
            <person name="Yang X."/>
            <person name="Jeffery I.B."/>
            <person name="Cooney J.C."/>
            <person name="Kagawa T.F."/>
            <person name="Liu W."/>
            <person name="Song Y."/>
            <person name="Salvetti E."/>
            <person name="Wrobel A."/>
            <person name="Rasinkangas P."/>
            <person name="Parkhill J."/>
            <person name="Rea M.C."/>
            <person name="O'Sullivan O."/>
            <person name="Ritari J."/>
            <person name="Douillard F.P."/>
            <person name="Paul Ross R."/>
            <person name="Yang R."/>
            <person name="Briner A.E."/>
            <person name="Felis G.E."/>
            <person name="de Vos W.M."/>
            <person name="Barrangou R."/>
            <person name="Klaenhammer T.R."/>
            <person name="Caufield P.W."/>
            <person name="Cui Y."/>
            <person name="Zhang H."/>
            <person name="O'Toole P.W."/>
        </authorList>
    </citation>
    <scope>NUCLEOTIDE SEQUENCE [LARGE SCALE GENOMIC DNA]</scope>
    <source>
        <strain evidence="10 11">DSM 26202</strain>
    </source>
</reference>
<evidence type="ECO:0000256" key="5">
    <source>
        <dbReference type="ARBA" id="ARBA00022741"/>
    </source>
</evidence>
<dbReference type="PANTHER" id="PTHR43033:SF1">
    <property type="entry name" value="TRNA(ILE)-LYSIDINE SYNTHASE-RELATED"/>
    <property type="match status" value="1"/>
</dbReference>
<dbReference type="SUPFAM" id="SSF52402">
    <property type="entry name" value="Adenine nucleotide alpha hydrolases-like"/>
    <property type="match status" value="1"/>
</dbReference>
<dbReference type="CDD" id="cd01992">
    <property type="entry name" value="TilS_N"/>
    <property type="match status" value="1"/>
</dbReference>
<keyword evidence="4 8" id="KW-0819">tRNA processing</keyword>
<proteinExistence type="inferred from homology"/>
<evidence type="ECO:0000256" key="8">
    <source>
        <dbReference type="HAMAP-Rule" id="MF_01161"/>
    </source>
</evidence>
<dbReference type="InterPro" id="IPR012094">
    <property type="entry name" value="tRNA_Ile_lys_synt"/>
</dbReference>
<comment type="caution">
    <text evidence="8">Lacks conserved residue(s) required for the propagation of feature annotation.</text>
</comment>